<dbReference type="Gene3D" id="3.30.470.10">
    <property type="match status" value="1"/>
</dbReference>
<dbReference type="SUPFAM" id="SSF56752">
    <property type="entry name" value="D-aminoacid aminotransferase-like PLP-dependent enzymes"/>
    <property type="match status" value="1"/>
</dbReference>
<dbReference type="InterPro" id="IPR036038">
    <property type="entry name" value="Aminotransferase-like"/>
</dbReference>
<reference evidence="6 7" key="1">
    <citation type="submission" date="2022-07" db="EMBL/GenBank/DDBJ databases">
        <title>Degradation activity of malathion, p-nitrophenol and potential low-temperature adaptation strategy of Rhodococcus sp. FXJ9.536.</title>
        <authorList>
            <person name="Huang J."/>
            <person name="Huang Y."/>
        </authorList>
    </citation>
    <scope>NUCLEOTIDE SEQUENCE [LARGE SCALE GENOMIC DNA]</scope>
    <source>
        <strain evidence="6 7">FXJ9.536</strain>
    </source>
</reference>
<dbReference type="Gene3D" id="3.20.10.10">
    <property type="entry name" value="D-amino Acid Aminotransferase, subunit A, domain 2"/>
    <property type="match status" value="1"/>
</dbReference>
<dbReference type="InterPro" id="IPR043132">
    <property type="entry name" value="BCAT-like_C"/>
</dbReference>
<sequence length="283" mass="31309">MISDIAWADGSFVRCDEMSLSPATHSLSYGTSVFEGIRSYGGNIFKCEDHVERLRRSADVFGHTVPYSNADLTNLCYELLKVNKLADAYIKFLVFYDDSDVSFKAQGCSSKVVAIALPFPSKSASEPYRLATATWRRAPASCHPYQAKTSSTYALSYLSYHQKAVGYDDVIFLSTTDTVCESSGSNVFFIKGDDLFTPTTDLALAGITRRVIIDDLCPRLNVSVTERDISYTELESFDGAFLCGTAMEITRISQIDEIRYKTSALVGALATEYHNLTNRRSAP</sequence>
<proteinExistence type="inferred from homology"/>
<accession>A0ABT1QED6</accession>
<evidence type="ECO:0000256" key="3">
    <source>
        <dbReference type="ARBA" id="ARBA00022898"/>
    </source>
</evidence>
<keyword evidence="6" id="KW-0808">Transferase</keyword>
<comment type="cofactor">
    <cofactor evidence="1 5">
        <name>pyridoxal 5'-phosphate</name>
        <dbReference type="ChEBI" id="CHEBI:597326"/>
    </cofactor>
</comment>
<dbReference type="Pfam" id="PF01063">
    <property type="entry name" value="Aminotran_4"/>
    <property type="match status" value="1"/>
</dbReference>
<dbReference type="EMBL" id="JANFQF010000012">
    <property type="protein sequence ID" value="MCQ4120653.1"/>
    <property type="molecule type" value="Genomic_DNA"/>
</dbReference>
<evidence type="ECO:0000256" key="4">
    <source>
        <dbReference type="RuleBase" id="RU004106"/>
    </source>
</evidence>
<keyword evidence="3 5" id="KW-0663">Pyridoxal phosphate</keyword>
<keyword evidence="6" id="KW-0032">Aminotransferase</keyword>
<dbReference type="InterPro" id="IPR001544">
    <property type="entry name" value="Aminotrans_IV"/>
</dbReference>
<dbReference type="GO" id="GO:0008483">
    <property type="term" value="F:transaminase activity"/>
    <property type="evidence" value="ECO:0007669"/>
    <property type="project" value="UniProtKB-KW"/>
</dbReference>
<dbReference type="CDD" id="cd00449">
    <property type="entry name" value="PLPDE_IV"/>
    <property type="match status" value="1"/>
</dbReference>
<evidence type="ECO:0000256" key="5">
    <source>
        <dbReference type="RuleBase" id="RU004516"/>
    </source>
</evidence>
<organism evidence="6 7">
    <name type="scientific">Rhodococcus tibetensis</name>
    <dbReference type="NCBI Taxonomy" id="2965064"/>
    <lineage>
        <taxon>Bacteria</taxon>
        <taxon>Bacillati</taxon>
        <taxon>Actinomycetota</taxon>
        <taxon>Actinomycetes</taxon>
        <taxon>Mycobacteriales</taxon>
        <taxon>Nocardiaceae</taxon>
        <taxon>Rhodococcus</taxon>
    </lineage>
</organism>
<evidence type="ECO:0000313" key="6">
    <source>
        <dbReference type="EMBL" id="MCQ4120653.1"/>
    </source>
</evidence>
<evidence type="ECO:0000313" key="7">
    <source>
        <dbReference type="Proteomes" id="UP001524501"/>
    </source>
</evidence>
<evidence type="ECO:0000256" key="2">
    <source>
        <dbReference type="ARBA" id="ARBA00009320"/>
    </source>
</evidence>
<dbReference type="PANTHER" id="PTHR42743">
    <property type="entry name" value="AMINO-ACID AMINOTRANSFERASE"/>
    <property type="match status" value="1"/>
</dbReference>
<dbReference type="PROSITE" id="PS00770">
    <property type="entry name" value="AA_TRANSFER_CLASS_4"/>
    <property type="match status" value="1"/>
</dbReference>
<dbReference type="RefSeq" id="WP_255970416.1">
    <property type="nucleotide sequence ID" value="NZ_JANFQF010000012.1"/>
</dbReference>
<comment type="similarity">
    <text evidence="2 4">Belongs to the class-IV pyridoxal-phosphate-dependent aminotransferase family.</text>
</comment>
<dbReference type="InterPro" id="IPR043131">
    <property type="entry name" value="BCAT-like_N"/>
</dbReference>
<dbReference type="Proteomes" id="UP001524501">
    <property type="component" value="Unassembled WGS sequence"/>
</dbReference>
<dbReference type="InterPro" id="IPR050571">
    <property type="entry name" value="Class-IV_PLP-Dep_Aminotrnsfr"/>
</dbReference>
<protein>
    <submittedName>
        <fullName evidence="6">Aminotransferase class IV</fullName>
    </submittedName>
</protein>
<name>A0ABT1QED6_9NOCA</name>
<keyword evidence="7" id="KW-1185">Reference proteome</keyword>
<comment type="caution">
    <text evidence="6">The sequence shown here is derived from an EMBL/GenBank/DDBJ whole genome shotgun (WGS) entry which is preliminary data.</text>
</comment>
<evidence type="ECO:0000256" key="1">
    <source>
        <dbReference type="ARBA" id="ARBA00001933"/>
    </source>
</evidence>
<gene>
    <name evidence="6" type="ORF">NOF53_15980</name>
</gene>
<dbReference type="PANTHER" id="PTHR42743:SF5">
    <property type="entry name" value="AMINODEOXYCHORISMATE LYASE"/>
    <property type="match status" value="1"/>
</dbReference>
<dbReference type="InterPro" id="IPR018300">
    <property type="entry name" value="Aminotrans_IV_CS"/>
</dbReference>